<feature type="compositionally biased region" description="Low complexity" evidence="1">
    <location>
        <begin position="145"/>
        <end position="182"/>
    </location>
</feature>
<feature type="region of interest" description="Disordered" evidence="1">
    <location>
        <begin position="402"/>
        <end position="431"/>
    </location>
</feature>
<dbReference type="EMBL" id="VSRR010048492">
    <property type="protein sequence ID" value="MPC78465.1"/>
    <property type="molecule type" value="Genomic_DNA"/>
</dbReference>
<dbReference type="OrthoDB" id="62701at2759"/>
<feature type="region of interest" description="Disordered" evidence="1">
    <location>
        <begin position="49"/>
        <end position="349"/>
    </location>
</feature>
<organism evidence="2 3">
    <name type="scientific">Portunus trituberculatus</name>
    <name type="common">Swimming crab</name>
    <name type="synonym">Neptunus trituberculatus</name>
    <dbReference type="NCBI Taxonomy" id="210409"/>
    <lineage>
        <taxon>Eukaryota</taxon>
        <taxon>Metazoa</taxon>
        <taxon>Ecdysozoa</taxon>
        <taxon>Arthropoda</taxon>
        <taxon>Crustacea</taxon>
        <taxon>Multicrustacea</taxon>
        <taxon>Malacostraca</taxon>
        <taxon>Eumalacostraca</taxon>
        <taxon>Eucarida</taxon>
        <taxon>Decapoda</taxon>
        <taxon>Pleocyemata</taxon>
        <taxon>Brachyura</taxon>
        <taxon>Eubrachyura</taxon>
        <taxon>Portunoidea</taxon>
        <taxon>Portunidae</taxon>
        <taxon>Portuninae</taxon>
        <taxon>Portunus</taxon>
    </lineage>
</organism>
<evidence type="ECO:0000256" key="1">
    <source>
        <dbReference type="SAM" id="MobiDB-lite"/>
    </source>
</evidence>
<feature type="compositionally biased region" description="Basic and acidic residues" evidence="1">
    <location>
        <begin position="289"/>
        <end position="299"/>
    </location>
</feature>
<feature type="compositionally biased region" description="Basic and acidic residues" evidence="1">
    <location>
        <begin position="306"/>
        <end position="329"/>
    </location>
</feature>
<name>A0A5B7I8J5_PORTR</name>
<comment type="caution">
    <text evidence="2">The sequence shown here is derived from an EMBL/GenBank/DDBJ whole genome shotgun (WGS) entry which is preliminary data.</text>
</comment>
<sequence>MFQGGVCGAGEEGGGGGAGESGPAAATVVRTESHLARFNTARALFEKMGQGEARPVAPRANATAPAVVKAPPAKAEPEVPRGVATRGGVGSVRRPLGDGGDSHLSPRGDSLSPASSRSTSPSPARPAANGHAHHEEGPRTGLASLGGLRRPGSASSRSLSASSTDSDPPQRRWPPARAADPPADQPDPARRWPPPARGTEPPRTNGEGVRRASRPEKPVKPESLEKRAPAGGHDAHQELLARHKNWFQSFAKNRSTTAAPGRPLSPSKGDARPASPTKSDGGGAPLSPAKEEPRCDDWRAALSSRPDLRSPRAGQESERATTPRGRDEAPEGTTTTTPPSSTTSTTSTSIITTTVTSSATNNNIITPITTAINNNNNNSTCLTTTTTATTTTITTTTSSSLTTSSLTTTTTTTTTTSGRAAAGGSGGANEQEAWTSVLQTRYGTRARPDLYSPR</sequence>
<gene>
    <name evidence="2" type="ORF">E2C01_072952</name>
</gene>
<proteinExistence type="predicted"/>
<evidence type="ECO:0000313" key="2">
    <source>
        <dbReference type="EMBL" id="MPC78465.1"/>
    </source>
</evidence>
<feature type="compositionally biased region" description="Polar residues" evidence="1">
    <location>
        <begin position="246"/>
        <end position="258"/>
    </location>
</feature>
<feature type="compositionally biased region" description="Gly residues" evidence="1">
    <location>
        <begin position="1"/>
        <end position="20"/>
    </location>
</feature>
<dbReference type="AlphaFoldDB" id="A0A5B7I8J5"/>
<feature type="compositionally biased region" description="Basic and acidic residues" evidence="1">
    <location>
        <begin position="208"/>
        <end position="241"/>
    </location>
</feature>
<evidence type="ECO:0000313" key="3">
    <source>
        <dbReference type="Proteomes" id="UP000324222"/>
    </source>
</evidence>
<dbReference type="Proteomes" id="UP000324222">
    <property type="component" value="Unassembled WGS sequence"/>
</dbReference>
<feature type="compositionally biased region" description="Low complexity" evidence="1">
    <location>
        <begin position="64"/>
        <end position="73"/>
    </location>
</feature>
<reference evidence="2 3" key="1">
    <citation type="submission" date="2019-05" db="EMBL/GenBank/DDBJ databases">
        <title>Another draft genome of Portunus trituberculatus and its Hox gene families provides insights of decapod evolution.</title>
        <authorList>
            <person name="Jeong J.-H."/>
            <person name="Song I."/>
            <person name="Kim S."/>
            <person name="Choi T."/>
            <person name="Kim D."/>
            <person name="Ryu S."/>
            <person name="Kim W."/>
        </authorList>
    </citation>
    <scope>NUCLEOTIDE SEQUENCE [LARGE SCALE GENOMIC DNA]</scope>
    <source>
        <tissue evidence="2">Muscle</tissue>
    </source>
</reference>
<keyword evidence="3" id="KW-1185">Reference proteome</keyword>
<feature type="compositionally biased region" description="Low complexity" evidence="1">
    <location>
        <begin position="110"/>
        <end position="128"/>
    </location>
</feature>
<feature type="region of interest" description="Disordered" evidence="1">
    <location>
        <begin position="1"/>
        <end position="27"/>
    </location>
</feature>
<accession>A0A5B7I8J5</accession>
<feature type="compositionally biased region" description="Low complexity" evidence="1">
    <location>
        <begin position="402"/>
        <end position="420"/>
    </location>
</feature>
<protein>
    <submittedName>
        <fullName evidence="2">Uncharacterized protein</fullName>
    </submittedName>
</protein>
<feature type="compositionally biased region" description="Low complexity" evidence="1">
    <location>
        <begin position="333"/>
        <end position="349"/>
    </location>
</feature>